<accession>A0ABW3FWI5</accession>
<evidence type="ECO:0000256" key="4">
    <source>
        <dbReference type="ARBA" id="ARBA00023002"/>
    </source>
</evidence>
<evidence type="ECO:0000313" key="8">
    <source>
        <dbReference type="Proteomes" id="UP001597018"/>
    </source>
</evidence>
<dbReference type="Pfam" id="PF00174">
    <property type="entry name" value="Oxidored_molyb"/>
    <property type="match status" value="1"/>
</dbReference>
<keyword evidence="3" id="KW-0479">Metal-binding</keyword>
<keyword evidence="4" id="KW-0560">Oxidoreductase</keyword>
<evidence type="ECO:0000256" key="2">
    <source>
        <dbReference type="ARBA" id="ARBA00022505"/>
    </source>
</evidence>
<keyword evidence="8" id="KW-1185">Reference proteome</keyword>
<sequence length="371" mass="39562">MAVWGKRADMTVHEAEPFNAEPPAAVLAEGSATGTDAFFVRNHGPVPRIEPEQWRLRVTGRVAEPLVLPLAQLRARFPVHEIVATLQCAGNRRAGLMRVRDIPGEAPWGAGATSTAVWTGVRLSDVLDAAGAARDAGHVAFEGTDVSPEATPPQRFGGSIALAAAHRDDVLLAWAMNGAPLPVVHGGPVRVVVPGQVGARSVKWIERITVQDPPSDNYFQARSYRLLPPEADPGEPGAGFALGPVAVNSDILVPDDGAEVPAGPLTVRGYAFAGGDRGVARVDVSTDDGRTWRQAELADPIGPWAWRLWRHRLDVRAGPVEITARAWDTAAGVQPESQAQLWNPKGYANNAWARVRVTATRVSAVDGPGRR</sequence>
<evidence type="ECO:0000256" key="1">
    <source>
        <dbReference type="ARBA" id="ARBA00001924"/>
    </source>
</evidence>
<dbReference type="CDD" id="cd02110">
    <property type="entry name" value="SO_family_Moco_dimer"/>
    <property type="match status" value="1"/>
</dbReference>
<dbReference type="Gene3D" id="2.60.40.650">
    <property type="match status" value="1"/>
</dbReference>
<dbReference type="InterPro" id="IPR014756">
    <property type="entry name" value="Ig_E-set"/>
</dbReference>
<dbReference type="InterPro" id="IPR005066">
    <property type="entry name" value="MoCF_OxRdtse_dimer"/>
</dbReference>
<keyword evidence="2" id="KW-0500">Molybdenum</keyword>
<dbReference type="Gene3D" id="3.90.420.10">
    <property type="entry name" value="Oxidoreductase, molybdopterin-binding domain"/>
    <property type="match status" value="1"/>
</dbReference>
<dbReference type="SUPFAM" id="SSF56524">
    <property type="entry name" value="Oxidoreductase molybdopterin-binding domain"/>
    <property type="match status" value="1"/>
</dbReference>
<dbReference type="Pfam" id="PF03404">
    <property type="entry name" value="Mo-co_dimer"/>
    <property type="match status" value="1"/>
</dbReference>
<dbReference type="EMBL" id="JBHTIW010000014">
    <property type="protein sequence ID" value="MFD0921615.1"/>
    <property type="molecule type" value="Genomic_DNA"/>
</dbReference>
<comment type="caution">
    <text evidence="7">The sequence shown here is derived from an EMBL/GenBank/DDBJ whole genome shotgun (WGS) entry which is preliminary data.</text>
</comment>
<dbReference type="PRINTS" id="PR00407">
    <property type="entry name" value="EUMOPTERIN"/>
</dbReference>
<name>A0ABW3FWI5_9PSEU</name>
<proteinExistence type="predicted"/>
<comment type="cofactor">
    <cofactor evidence="1">
        <name>Mo-molybdopterin</name>
        <dbReference type="ChEBI" id="CHEBI:71302"/>
    </cofactor>
</comment>
<dbReference type="RefSeq" id="WP_345600434.1">
    <property type="nucleotide sequence ID" value="NZ_BAABLT010000006.1"/>
</dbReference>
<dbReference type="InterPro" id="IPR036374">
    <property type="entry name" value="OxRdtase_Mopterin-bd_sf"/>
</dbReference>
<dbReference type="SUPFAM" id="SSF81296">
    <property type="entry name" value="E set domains"/>
    <property type="match status" value="1"/>
</dbReference>
<gene>
    <name evidence="7" type="ORF">ACFQ16_17865</name>
</gene>
<evidence type="ECO:0000259" key="5">
    <source>
        <dbReference type="Pfam" id="PF00174"/>
    </source>
</evidence>
<organism evidence="7 8">
    <name type="scientific">Saccharopolyspora rosea</name>
    <dbReference type="NCBI Taxonomy" id="524884"/>
    <lineage>
        <taxon>Bacteria</taxon>
        <taxon>Bacillati</taxon>
        <taxon>Actinomycetota</taxon>
        <taxon>Actinomycetes</taxon>
        <taxon>Pseudonocardiales</taxon>
        <taxon>Pseudonocardiaceae</taxon>
        <taxon>Saccharopolyspora</taxon>
    </lineage>
</organism>
<dbReference type="InterPro" id="IPR000572">
    <property type="entry name" value="OxRdtase_Mopterin-bd_dom"/>
</dbReference>
<evidence type="ECO:0000256" key="3">
    <source>
        <dbReference type="ARBA" id="ARBA00022723"/>
    </source>
</evidence>
<protein>
    <submittedName>
        <fullName evidence="7">Sulfite oxidase</fullName>
    </submittedName>
</protein>
<dbReference type="InterPro" id="IPR008335">
    <property type="entry name" value="Mopterin_OxRdtase_euk"/>
</dbReference>
<reference evidence="8" key="1">
    <citation type="journal article" date="2019" name="Int. J. Syst. Evol. Microbiol.">
        <title>The Global Catalogue of Microorganisms (GCM) 10K type strain sequencing project: providing services to taxonomists for standard genome sequencing and annotation.</title>
        <authorList>
            <consortium name="The Broad Institute Genomics Platform"/>
            <consortium name="The Broad Institute Genome Sequencing Center for Infectious Disease"/>
            <person name="Wu L."/>
            <person name="Ma J."/>
        </authorList>
    </citation>
    <scope>NUCLEOTIDE SEQUENCE [LARGE SCALE GENOMIC DNA]</scope>
    <source>
        <strain evidence="8">CCUG 56401</strain>
    </source>
</reference>
<evidence type="ECO:0000259" key="6">
    <source>
        <dbReference type="Pfam" id="PF03404"/>
    </source>
</evidence>
<feature type="domain" description="Moybdenum cofactor oxidoreductase dimerisation" evidence="6">
    <location>
        <begin position="246"/>
        <end position="358"/>
    </location>
</feature>
<feature type="domain" description="Oxidoreductase molybdopterin-binding" evidence="5">
    <location>
        <begin position="43"/>
        <end position="219"/>
    </location>
</feature>
<dbReference type="Proteomes" id="UP001597018">
    <property type="component" value="Unassembled WGS sequence"/>
</dbReference>
<dbReference type="PANTHER" id="PTHR19372:SF7">
    <property type="entry name" value="SULFITE OXIDASE, MITOCHONDRIAL"/>
    <property type="match status" value="1"/>
</dbReference>
<dbReference type="PANTHER" id="PTHR19372">
    <property type="entry name" value="SULFITE REDUCTASE"/>
    <property type="match status" value="1"/>
</dbReference>
<evidence type="ECO:0000313" key="7">
    <source>
        <dbReference type="EMBL" id="MFD0921615.1"/>
    </source>
</evidence>